<evidence type="ECO:0000256" key="2">
    <source>
        <dbReference type="ARBA" id="ARBA00010992"/>
    </source>
</evidence>
<dbReference type="eggNOG" id="KOG0254">
    <property type="taxonomic scope" value="Eukaryota"/>
</dbReference>
<feature type="transmembrane region" description="Helical" evidence="17">
    <location>
        <begin position="91"/>
        <end position="117"/>
    </location>
</feature>
<dbReference type="PANTHER" id="PTHR48020">
    <property type="entry name" value="PROTON MYO-INOSITOL COTRANSPORTER"/>
    <property type="match status" value="1"/>
</dbReference>
<dbReference type="InParanoid" id="D8LJ49"/>
<keyword evidence="20" id="KW-1185">Reference proteome</keyword>
<comment type="similarity">
    <text evidence="2 15">Belongs to the major facilitator superfamily. Sugar transporter (TC 2.A.1.1) family.</text>
</comment>
<keyword evidence="6 17" id="KW-1133">Transmembrane helix</keyword>
<feature type="transmembrane region" description="Helical" evidence="17">
    <location>
        <begin position="383"/>
        <end position="406"/>
    </location>
</feature>
<evidence type="ECO:0000256" key="8">
    <source>
        <dbReference type="ARBA" id="ARBA00044637"/>
    </source>
</evidence>
<dbReference type="InterPro" id="IPR005829">
    <property type="entry name" value="Sugar_transporter_CS"/>
</dbReference>
<dbReference type="InterPro" id="IPR020846">
    <property type="entry name" value="MFS_dom"/>
</dbReference>
<dbReference type="SUPFAM" id="SSF103473">
    <property type="entry name" value="MFS general substrate transporter"/>
    <property type="match status" value="1"/>
</dbReference>
<evidence type="ECO:0000256" key="14">
    <source>
        <dbReference type="ARBA" id="ARBA00044780"/>
    </source>
</evidence>
<evidence type="ECO:0000256" key="10">
    <source>
        <dbReference type="ARBA" id="ARBA00044656"/>
    </source>
</evidence>
<comment type="subunit">
    <text evidence="3">Homodimer.</text>
</comment>
<evidence type="ECO:0000256" key="13">
    <source>
        <dbReference type="ARBA" id="ARBA00044710"/>
    </source>
</evidence>
<comment type="catalytic activity">
    <reaction evidence="10">
        <text>D-xylose(out) = D-xylose(in)</text>
        <dbReference type="Rhea" id="RHEA:78427"/>
        <dbReference type="ChEBI" id="CHEBI:53455"/>
    </reaction>
    <physiologicalReaction direction="left-to-right" evidence="10">
        <dbReference type="Rhea" id="RHEA:78428"/>
    </physiologicalReaction>
</comment>
<feature type="transmembrane region" description="Helical" evidence="17">
    <location>
        <begin position="189"/>
        <end position="207"/>
    </location>
</feature>
<evidence type="ECO:0000256" key="5">
    <source>
        <dbReference type="ARBA" id="ARBA00022692"/>
    </source>
</evidence>
<dbReference type="PANTHER" id="PTHR48020:SF49">
    <property type="entry name" value="SUGAR TRANSPORTER"/>
    <property type="match status" value="1"/>
</dbReference>
<keyword evidence="4 15" id="KW-0813">Transport</keyword>
<feature type="transmembrane region" description="Helical" evidence="17">
    <location>
        <begin position="506"/>
        <end position="526"/>
    </location>
</feature>
<keyword evidence="7 17" id="KW-0472">Membrane</keyword>
<dbReference type="NCBIfam" id="TIGR00879">
    <property type="entry name" value="SP"/>
    <property type="match status" value="1"/>
</dbReference>
<dbReference type="PRINTS" id="PR00171">
    <property type="entry name" value="SUGRTRNSPORT"/>
</dbReference>
<dbReference type="STRING" id="2880.D8LJ49"/>
<feature type="transmembrane region" description="Helical" evidence="17">
    <location>
        <begin position="129"/>
        <end position="149"/>
    </location>
</feature>
<gene>
    <name evidence="19" type="ORF">Esi_0024_0063</name>
</gene>
<dbReference type="PROSITE" id="PS50850">
    <property type="entry name" value="MFS"/>
    <property type="match status" value="1"/>
</dbReference>
<protein>
    <recommendedName>
        <fullName evidence="14">Hexose transporter 1</fullName>
    </recommendedName>
</protein>
<evidence type="ECO:0000313" key="19">
    <source>
        <dbReference type="EMBL" id="CBN76933.1"/>
    </source>
</evidence>
<dbReference type="GO" id="GO:0016020">
    <property type="term" value="C:membrane"/>
    <property type="evidence" value="ECO:0007669"/>
    <property type="project" value="UniProtKB-SubCell"/>
</dbReference>
<dbReference type="EMBL" id="FN648420">
    <property type="protein sequence ID" value="CBN76933.1"/>
    <property type="molecule type" value="Genomic_DNA"/>
</dbReference>
<name>D8LJ49_ECTSI</name>
<dbReference type="OMA" id="QLMGWLT"/>
<dbReference type="GO" id="GO:0022857">
    <property type="term" value="F:transmembrane transporter activity"/>
    <property type="evidence" value="ECO:0007669"/>
    <property type="project" value="InterPro"/>
</dbReference>
<comment type="catalytic activity">
    <reaction evidence="12">
        <text>D-glucosamine(out) = D-glucosamine(in)</text>
        <dbReference type="Rhea" id="RHEA:78423"/>
        <dbReference type="ChEBI" id="CHEBI:58723"/>
    </reaction>
    <physiologicalReaction direction="left-to-right" evidence="12">
        <dbReference type="Rhea" id="RHEA:78424"/>
    </physiologicalReaction>
</comment>
<dbReference type="Gene3D" id="1.20.1250.20">
    <property type="entry name" value="MFS general substrate transporter like domains"/>
    <property type="match status" value="1"/>
</dbReference>
<comment type="catalytic activity">
    <reaction evidence="13">
        <text>D-fructose(out) = D-fructose(in)</text>
        <dbReference type="Rhea" id="RHEA:60372"/>
        <dbReference type="ChEBI" id="CHEBI:37721"/>
    </reaction>
    <physiologicalReaction direction="left-to-right" evidence="13">
        <dbReference type="Rhea" id="RHEA:60373"/>
    </physiologicalReaction>
</comment>
<evidence type="ECO:0000256" key="9">
    <source>
        <dbReference type="ARBA" id="ARBA00044648"/>
    </source>
</evidence>
<evidence type="ECO:0000256" key="1">
    <source>
        <dbReference type="ARBA" id="ARBA00004141"/>
    </source>
</evidence>
<evidence type="ECO:0000256" key="12">
    <source>
        <dbReference type="ARBA" id="ARBA00044668"/>
    </source>
</evidence>
<organism evidence="19 20">
    <name type="scientific">Ectocarpus siliculosus</name>
    <name type="common">Brown alga</name>
    <name type="synonym">Conferva siliculosa</name>
    <dbReference type="NCBI Taxonomy" id="2880"/>
    <lineage>
        <taxon>Eukaryota</taxon>
        <taxon>Sar</taxon>
        <taxon>Stramenopiles</taxon>
        <taxon>Ochrophyta</taxon>
        <taxon>PX clade</taxon>
        <taxon>Phaeophyceae</taxon>
        <taxon>Ectocarpales</taxon>
        <taxon>Ectocarpaceae</taxon>
        <taxon>Ectocarpus</taxon>
    </lineage>
</organism>
<feature type="transmembrane region" description="Helical" evidence="17">
    <location>
        <begin position="252"/>
        <end position="273"/>
    </location>
</feature>
<feature type="transmembrane region" description="Helical" evidence="17">
    <location>
        <begin position="219"/>
        <end position="240"/>
    </location>
</feature>
<dbReference type="Pfam" id="PF00083">
    <property type="entry name" value="Sugar_tr"/>
    <property type="match status" value="1"/>
</dbReference>
<dbReference type="InterPro" id="IPR003663">
    <property type="entry name" value="Sugar/inositol_transpt"/>
</dbReference>
<feature type="transmembrane region" description="Helical" evidence="17">
    <location>
        <begin position="477"/>
        <end position="500"/>
    </location>
</feature>
<dbReference type="OrthoDB" id="6339427at2759"/>
<feature type="region of interest" description="Disordered" evidence="16">
    <location>
        <begin position="1"/>
        <end position="39"/>
    </location>
</feature>
<sequence>MPAPTDANGKNTLLPPISAVPTSTLLQPGQDHEGFSPSPSYGAFVPVTDEFLPLGGGDENAWGQVGRVYASEMSEEEEEDVDPGRISATALIYLCALCSSLTSVLLGYDVGVMSAAILDIEEDMGLSPLQAEILVGSLNVIAAFGGLIAGKASDALGRKTAIAIACGIFITGAGGMTLSMTYAQLLTGRLLTGLGVGCGFVVAPVYITEITPPHIRGKLVALTDIMINIGILLGYITGFACQELIPPVWLKWRIMLGLGILPPAVIVISLTFLPESPRWLISRGRIREGYQVLGRVIDDPIEAKETLQAIVKSVQSHGNAANGGDNNEEPGWMEVLWPSDKVVGAALFVGLGLGFWQQASGSEAAVYYSPHVLEAAGMTSRGLLLAGTCMVGVFKLLGEVLAAVLIERVGRRPLFLLSSITSTLTLLLIAQSFFLEWSAIPTLVVLCAFMFCFSIGLGPLTFVVAAEVFPMQVRGKAVSLVVFVNRLLSGLIATSFLSISQALTPGGAFLMFALISLASVFFYYFCVPETQGKTLEQIADDLAAEFHLKKDPHSWDTSVSHGSDLMNLRVYPTNHRLVSSLSSGKLVAVVSSSDLQLMREERGAREAGIAAGVVGGTSGIITRSRSSSASFIY</sequence>
<evidence type="ECO:0000259" key="18">
    <source>
        <dbReference type="PROSITE" id="PS50850"/>
    </source>
</evidence>
<feature type="transmembrane region" description="Helical" evidence="17">
    <location>
        <begin position="161"/>
        <end position="183"/>
    </location>
</feature>
<feature type="transmembrane region" description="Helical" evidence="17">
    <location>
        <begin position="413"/>
        <end position="434"/>
    </location>
</feature>
<accession>D8LJ49</accession>
<comment type="catalytic activity">
    <reaction evidence="11">
        <text>D-mannose(out) = D-mannose(in)</text>
        <dbReference type="Rhea" id="RHEA:78391"/>
        <dbReference type="ChEBI" id="CHEBI:4208"/>
    </reaction>
    <physiologicalReaction direction="left-to-right" evidence="11">
        <dbReference type="Rhea" id="RHEA:78392"/>
    </physiologicalReaction>
</comment>
<evidence type="ECO:0000256" key="16">
    <source>
        <dbReference type="SAM" id="MobiDB-lite"/>
    </source>
</evidence>
<comment type="catalytic activity">
    <reaction evidence="9">
        <text>D-glucose(out) = D-glucose(in)</text>
        <dbReference type="Rhea" id="RHEA:60376"/>
        <dbReference type="ChEBI" id="CHEBI:4167"/>
    </reaction>
    <physiologicalReaction direction="left-to-right" evidence="9">
        <dbReference type="Rhea" id="RHEA:60377"/>
    </physiologicalReaction>
</comment>
<proteinExistence type="inferred from homology"/>
<feature type="domain" description="Major facilitator superfamily (MFS) profile" evidence="18">
    <location>
        <begin position="95"/>
        <end position="531"/>
    </location>
</feature>
<evidence type="ECO:0000256" key="15">
    <source>
        <dbReference type="RuleBase" id="RU003346"/>
    </source>
</evidence>
<dbReference type="PROSITE" id="PS00216">
    <property type="entry name" value="SUGAR_TRANSPORT_1"/>
    <property type="match status" value="2"/>
</dbReference>
<dbReference type="PROSITE" id="PS00217">
    <property type="entry name" value="SUGAR_TRANSPORT_2"/>
    <property type="match status" value="1"/>
</dbReference>
<evidence type="ECO:0000256" key="11">
    <source>
        <dbReference type="ARBA" id="ARBA00044662"/>
    </source>
</evidence>
<reference evidence="19 20" key="1">
    <citation type="journal article" date="2010" name="Nature">
        <title>The Ectocarpus genome and the independent evolution of multicellularity in brown algae.</title>
        <authorList>
            <person name="Cock J.M."/>
            <person name="Sterck L."/>
            <person name="Rouze P."/>
            <person name="Scornet D."/>
            <person name="Allen A.E."/>
            <person name="Amoutzias G."/>
            <person name="Anthouard V."/>
            <person name="Artiguenave F."/>
            <person name="Aury J.M."/>
            <person name="Badger J.H."/>
            <person name="Beszteri B."/>
            <person name="Billiau K."/>
            <person name="Bonnet E."/>
            <person name="Bothwell J.H."/>
            <person name="Bowler C."/>
            <person name="Boyen C."/>
            <person name="Brownlee C."/>
            <person name="Carrano C.J."/>
            <person name="Charrier B."/>
            <person name="Cho G.Y."/>
            <person name="Coelho S.M."/>
            <person name="Collen J."/>
            <person name="Corre E."/>
            <person name="Da Silva C."/>
            <person name="Delage L."/>
            <person name="Delaroque N."/>
            <person name="Dittami S.M."/>
            <person name="Doulbeau S."/>
            <person name="Elias M."/>
            <person name="Farnham G."/>
            <person name="Gachon C.M."/>
            <person name="Gschloessl B."/>
            <person name="Heesch S."/>
            <person name="Jabbari K."/>
            <person name="Jubin C."/>
            <person name="Kawai H."/>
            <person name="Kimura K."/>
            <person name="Kloareg B."/>
            <person name="Kupper F.C."/>
            <person name="Lang D."/>
            <person name="Le Bail A."/>
            <person name="Leblanc C."/>
            <person name="Lerouge P."/>
            <person name="Lohr M."/>
            <person name="Lopez P.J."/>
            <person name="Martens C."/>
            <person name="Maumus F."/>
            <person name="Michel G."/>
            <person name="Miranda-Saavedra D."/>
            <person name="Morales J."/>
            <person name="Moreau H."/>
            <person name="Motomura T."/>
            <person name="Nagasato C."/>
            <person name="Napoli C.A."/>
            <person name="Nelson D.R."/>
            <person name="Nyvall-Collen P."/>
            <person name="Peters A.F."/>
            <person name="Pommier C."/>
            <person name="Potin P."/>
            <person name="Poulain J."/>
            <person name="Quesneville H."/>
            <person name="Read B."/>
            <person name="Rensing S.A."/>
            <person name="Ritter A."/>
            <person name="Rousvoal S."/>
            <person name="Samanta M."/>
            <person name="Samson G."/>
            <person name="Schroeder D.C."/>
            <person name="Segurens B."/>
            <person name="Strittmatter M."/>
            <person name="Tonon T."/>
            <person name="Tregear J.W."/>
            <person name="Valentin K."/>
            <person name="von Dassow P."/>
            <person name="Yamagishi T."/>
            <person name="Van de Peer Y."/>
            <person name="Wincker P."/>
        </authorList>
    </citation>
    <scope>NUCLEOTIDE SEQUENCE [LARGE SCALE GENOMIC DNA]</scope>
    <source>
        <strain evidence="20">Ec32 / CCAP1310/4</strain>
    </source>
</reference>
<feature type="transmembrane region" description="Helical" evidence="17">
    <location>
        <begin position="342"/>
        <end position="359"/>
    </location>
</feature>
<dbReference type="Proteomes" id="UP000002630">
    <property type="component" value="Linkage Group LG15"/>
</dbReference>
<dbReference type="InterPro" id="IPR036259">
    <property type="entry name" value="MFS_trans_sf"/>
</dbReference>
<dbReference type="InterPro" id="IPR005828">
    <property type="entry name" value="MFS_sugar_transport-like"/>
</dbReference>
<feature type="transmembrane region" description="Helical" evidence="17">
    <location>
        <begin position="440"/>
        <end position="465"/>
    </location>
</feature>
<evidence type="ECO:0000256" key="17">
    <source>
        <dbReference type="SAM" id="Phobius"/>
    </source>
</evidence>
<evidence type="ECO:0000256" key="3">
    <source>
        <dbReference type="ARBA" id="ARBA00011738"/>
    </source>
</evidence>
<evidence type="ECO:0000256" key="7">
    <source>
        <dbReference type="ARBA" id="ARBA00023136"/>
    </source>
</evidence>
<keyword evidence="5 17" id="KW-0812">Transmembrane</keyword>
<evidence type="ECO:0000256" key="6">
    <source>
        <dbReference type="ARBA" id="ARBA00022989"/>
    </source>
</evidence>
<comment type="catalytic activity">
    <reaction evidence="8">
        <text>D-galactose(in) = D-galactose(out)</text>
        <dbReference type="Rhea" id="RHEA:34915"/>
        <dbReference type="ChEBI" id="CHEBI:4139"/>
    </reaction>
    <physiologicalReaction direction="right-to-left" evidence="8">
        <dbReference type="Rhea" id="RHEA:34917"/>
    </physiologicalReaction>
</comment>
<evidence type="ECO:0000256" key="4">
    <source>
        <dbReference type="ARBA" id="ARBA00022448"/>
    </source>
</evidence>
<dbReference type="InterPro" id="IPR050814">
    <property type="entry name" value="Myo-inositol_Transporter"/>
</dbReference>
<dbReference type="EMBL" id="FN649740">
    <property type="protein sequence ID" value="CBN76933.1"/>
    <property type="molecule type" value="Genomic_DNA"/>
</dbReference>
<dbReference type="AlphaFoldDB" id="D8LJ49"/>
<evidence type="ECO:0000313" key="20">
    <source>
        <dbReference type="Proteomes" id="UP000002630"/>
    </source>
</evidence>
<comment type="subcellular location">
    <subcellularLocation>
        <location evidence="1">Membrane</location>
        <topology evidence="1">Multi-pass membrane protein</topology>
    </subcellularLocation>
</comment>